<keyword evidence="2" id="KW-1185">Reference proteome</keyword>
<reference evidence="1 2" key="1">
    <citation type="submission" date="2022-04" db="EMBL/GenBank/DDBJ databases">
        <title>Positive selection, recombination, and allopatry shape intraspecific diversity of widespread and dominant cyanobacteria.</title>
        <authorList>
            <person name="Wei J."/>
            <person name="Shu W."/>
            <person name="Hu C."/>
        </authorList>
    </citation>
    <scope>NUCLEOTIDE SEQUENCE [LARGE SCALE GENOMIC DNA]</scope>
    <source>
        <strain evidence="1 2">AS-A4</strain>
    </source>
</reference>
<comment type="caution">
    <text evidence="1">The sequence shown here is derived from an EMBL/GenBank/DDBJ whole genome shotgun (WGS) entry which is preliminary data.</text>
</comment>
<dbReference type="EMBL" id="JAMPLM010000063">
    <property type="protein sequence ID" value="MEP1062380.1"/>
    <property type="molecule type" value="Genomic_DNA"/>
</dbReference>
<evidence type="ECO:0000313" key="1">
    <source>
        <dbReference type="EMBL" id="MEP1062380.1"/>
    </source>
</evidence>
<accession>A0ABV0KT13</accession>
<evidence type="ECO:0000313" key="2">
    <source>
        <dbReference type="Proteomes" id="UP001476950"/>
    </source>
</evidence>
<gene>
    <name evidence="1" type="ORF">NDI38_28815</name>
</gene>
<sequence>MKIVDNPSTKELLNQIRAMESLESLYKFVPWANRLCPKLSEIFSDFSEIKRQAEILLLPDQFNETFASLGWIAYESLNIDAMRRAIEIAETVGAEDAEKFLADHYDEETLKWTILRFNGHPDCRKRLRLIELAKDDYLAERYHACIPLVISLTDGLVNDVSKHVGLFAENSDVTAWDSIAAHETGLQSLAKLLGRGRNKTNEEEITIPFRHGILHGRELAFDNKIVAAKCWSTLFAVRDWAGSIADGKKYPKPKEQVSWSALLKQLAENAQTKQILEQWQPRKLEQLDHLPNSSSLSMPEGSPERAVADFIENWSKKRYGKMAETLLDSVSTPLGKKAGQVKQDFGHINLLSYEIKSVEDKAAAASHVQVCLEFSRQNASQVEEIWIRAIYQNNESNPLIRGEEGGNWKIIQNGFSKVIYSLGV</sequence>
<dbReference type="RefSeq" id="WP_190447082.1">
    <property type="nucleotide sequence ID" value="NZ_JAMPLM010000063.1"/>
</dbReference>
<protein>
    <submittedName>
        <fullName evidence="1">Uncharacterized protein</fullName>
    </submittedName>
</protein>
<dbReference type="Proteomes" id="UP001476950">
    <property type="component" value="Unassembled WGS sequence"/>
</dbReference>
<name>A0ABV0KT13_9CYAN</name>
<organism evidence="1 2">
    <name type="scientific">Stenomitos frigidus AS-A4</name>
    <dbReference type="NCBI Taxonomy" id="2933935"/>
    <lineage>
        <taxon>Bacteria</taxon>
        <taxon>Bacillati</taxon>
        <taxon>Cyanobacteriota</taxon>
        <taxon>Cyanophyceae</taxon>
        <taxon>Leptolyngbyales</taxon>
        <taxon>Leptolyngbyaceae</taxon>
        <taxon>Stenomitos</taxon>
    </lineage>
</organism>
<proteinExistence type="predicted"/>